<dbReference type="SUPFAM" id="SSF48576">
    <property type="entry name" value="Terpenoid synthases"/>
    <property type="match status" value="1"/>
</dbReference>
<feature type="region of interest" description="Disordered" evidence="7">
    <location>
        <begin position="1"/>
        <end position="31"/>
    </location>
</feature>
<evidence type="ECO:0000256" key="6">
    <source>
        <dbReference type="ARBA" id="ARBA00038273"/>
    </source>
</evidence>
<evidence type="ECO:0000256" key="7">
    <source>
        <dbReference type="SAM" id="MobiDB-lite"/>
    </source>
</evidence>
<evidence type="ECO:0000313" key="8">
    <source>
        <dbReference type="EMBL" id="KAF3141266.1"/>
    </source>
</evidence>
<dbReference type="EMBL" id="WIQZ01000014">
    <property type="protein sequence ID" value="KAF3141266.1"/>
    <property type="molecule type" value="Genomic_DNA"/>
</dbReference>
<evidence type="ECO:0000256" key="4">
    <source>
        <dbReference type="ARBA" id="ARBA00023128"/>
    </source>
</evidence>
<keyword evidence="2" id="KW-0999">Mitochondrion inner membrane</keyword>
<dbReference type="AlphaFoldDB" id="A0A7C8P1J7"/>
<dbReference type="PANTHER" id="PTHR21181">
    <property type="match status" value="1"/>
</dbReference>
<reference evidence="8 9" key="1">
    <citation type="submission" date="2019-06" db="EMBL/GenBank/DDBJ databases">
        <authorList>
            <person name="Palmer J.M."/>
        </authorList>
    </citation>
    <scope>NUCLEOTIDE SEQUENCE [LARGE SCALE GENOMIC DNA]</scope>
    <source>
        <strain evidence="8 9">TWF703</strain>
    </source>
</reference>
<dbReference type="GO" id="GO:0032981">
    <property type="term" value="P:mitochondrial respiratory chain complex I assembly"/>
    <property type="evidence" value="ECO:0007669"/>
    <property type="project" value="TreeGrafter"/>
</dbReference>
<proteinExistence type="inferred from homology"/>
<organism evidence="8 9">
    <name type="scientific">Orbilia oligospora</name>
    <name type="common">Nematode-trapping fungus</name>
    <name type="synonym">Arthrobotrys oligospora</name>
    <dbReference type="NCBI Taxonomy" id="2813651"/>
    <lineage>
        <taxon>Eukaryota</taxon>
        <taxon>Fungi</taxon>
        <taxon>Dikarya</taxon>
        <taxon>Ascomycota</taxon>
        <taxon>Pezizomycotina</taxon>
        <taxon>Orbiliomycetes</taxon>
        <taxon>Orbiliales</taxon>
        <taxon>Orbiliaceae</taxon>
        <taxon>Orbilia</taxon>
    </lineage>
</organism>
<evidence type="ECO:0000256" key="1">
    <source>
        <dbReference type="ARBA" id="ARBA00004273"/>
    </source>
</evidence>
<feature type="region of interest" description="Disordered" evidence="7">
    <location>
        <begin position="48"/>
        <end position="84"/>
    </location>
</feature>
<dbReference type="PANTHER" id="PTHR21181:SF13">
    <property type="entry name" value="NADH DEHYDROGENASE (UBIQUINONE) COMPLEX I, ASSEMBLY FACTOR 6"/>
    <property type="match status" value="1"/>
</dbReference>
<protein>
    <submittedName>
        <fullName evidence="8">Uncharacterized protein</fullName>
    </submittedName>
</protein>
<comment type="caution">
    <text evidence="8">The sequence shown here is derived from an EMBL/GenBank/DDBJ whole genome shotgun (WGS) entry which is preliminary data.</text>
</comment>
<evidence type="ECO:0000256" key="5">
    <source>
        <dbReference type="ARBA" id="ARBA00023136"/>
    </source>
</evidence>
<dbReference type="InterPro" id="IPR008949">
    <property type="entry name" value="Isoprenoid_synthase_dom_sf"/>
</dbReference>
<keyword evidence="4" id="KW-0496">Mitochondrion</keyword>
<comment type="similarity">
    <text evidence="6">Belongs to the NDUFAF6 family.</text>
</comment>
<dbReference type="Gene3D" id="1.10.600.10">
    <property type="entry name" value="Farnesyl Diphosphate Synthase"/>
    <property type="match status" value="1"/>
</dbReference>
<keyword evidence="3" id="KW-0809">Transit peptide</keyword>
<name>A0A7C8P1J7_ORBOL</name>
<evidence type="ECO:0000313" key="9">
    <source>
        <dbReference type="Proteomes" id="UP000480548"/>
    </source>
</evidence>
<accession>A0A7C8P1J7</accession>
<sequence>MLSILADSERHASFPTSEYTPLRPDQSEPTRHTHIIITITITITITTTPPQAPISKPSDPTAVNFSGEESTPPNQSQPHSITTPRTLADTVILPGQLRTHDYPSYILSTFHPPPLRDAQLVIRAFNIDIARIADQVSNLTVGRMRMQFWRDVIEKTYNGHPPQEPVALLLSKVLHEDRIPFTKSFWMKVIGAREQYLANQSYTTLDALEAYSEATYSSLHYLSLEALNYKSTNLDHVASHIGKASGITAVLRGTPLMAAPGPNSTQAAVLLPVDMCTKHGLRQEDVIRHGGSAQGLKDAVFEIATRANDHMITAREMLNRAGEEGKGPAFTTFLHAVPTSLYLGRLEKVDFDVFDSSLQRREWRLPWKAYIANARRQF</sequence>
<gene>
    <name evidence="8" type="ORF">TWF703_002061</name>
</gene>
<evidence type="ECO:0000256" key="3">
    <source>
        <dbReference type="ARBA" id="ARBA00022946"/>
    </source>
</evidence>
<keyword evidence="5" id="KW-0472">Membrane</keyword>
<dbReference type="GO" id="GO:0005743">
    <property type="term" value="C:mitochondrial inner membrane"/>
    <property type="evidence" value="ECO:0007669"/>
    <property type="project" value="UniProtKB-SubCell"/>
</dbReference>
<dbReference type="Proteomes" id="UP000480548">
    <property type="component" value="Unassembled WGS sequence"/>
</dbReference>
<dbReference type="InterPro" id="IPR002060">
    <property type="entry name" value="Squ/phyt_synthse"/>
</dbReference>
<dbReference type="Pfam" id="PF00494">
    <property type="entry name" value="SQS_PSY"/>
    <property type="match status" value="1"/>
</dbReference>
<feature type="compositionally biased region" description="Polar residues" evidence="7">
    <location>
        <begin position="61"/>
        <end position="84"/>
    </location>
</feature>
<evidence type="ECO:0000256" key="2">
    <source>
        <dbReference type="ARBA" id="ARBA00022792"/>
    </source>
</evidence>
<comment type="subcellular location">
    <subcellularLocation>
        <location evidence="1">Mitochondrion inner membrane</location>
    </subcellularLocation>
</comment>